<dbReference type="Proteomes" id="UP000077521">
    <property type="component" value="Unassembled WGS sequence"/>
</dbReference>
<reference evidence="3" key="1">
    <citation type="submission" date="2016-04" db="EMBL/GenBank/DDBJ databases">
        <authorList>
            <person name="Nguyen H.D."/>
            <person name="Samba Siva P."/>
            <person name="Cullis J."/>
            <person name="Levesque C.A."/>
            <person name="Hambleton S."/>
        </authorList>
    </citation>
    <scope>NUCLEOTIDE SEQUENCE</scope>
    <source>
        <strain evidence="3">DAOMC 236416</strain>
    </source>
</reference>
<dbReference type="OrthoDB" id="422574at2759"/>
<dbReference type="PANTHER" id="PTHR44051:SF14">
    <property type="entry name" value="GLUTATHIONE S-TRANSFERASE II"/>
    <property type="match status" value="1"/>
</dbReference>
<proteinExistence type="inferred from homology"/>
<reference evidence="3" key="2">
    <citation type="journal article" date="2019" name="IMA Fungus">
        <title>Genome sequencing and comparison of five Tilletia species to identify candidate genes for the detection of regulated species infecting wheat.</title>
        <authorList>
            <person name="Nguyen H.D.T."/>
            <person name="Sultana T."/>
            <person name="Kesanakurti P."/>
            <person name="Hambleton S."/>
        </authorList>
    </citation>
    <scope>NUCLEOTIDE SEQUENCE</scope>
    <source>
        <strain evidence="3">DAOMC 236416</strain>
    </source>
</reference>
<gene>
    <name evidence="3" type="ORF">A4X13_0g4072</name>
</gene>
<protein>
    <submittedName>
        <fullName evidence="3">Uncharacterized protein</fullName>
    </submittedName>
</protein>
<organism evidence="3 4">
    <name type="scientific">Tilletia indica</name>
    <dbReference type="NCBI Taxonomy" id="43049"/>
    <lineage>
        <taxon>Eukaryota</taxon>
        <taxon>Fungi</taxon>
        <taxon>Dikarya</taxon>
        <taxon>Basidiomycota</taxon>
        <taxon>Ustilaginomycotina</taxon>
        <taxon>Exobasidiomycetes</taxon>
        <taxon>Tilletiales</taxon>
        <taxon>Tilletiaceae</taxon>
        <taxon>Tilletia</taxon>
    </lineage>
</organism>
<dbReference type="Pfam" id="PF02798">
    <property type="entry name" value="GST_N"/>
    <property type="match status" value="1"/>
</dbReference>
<dbReference type="InterPro" id="IPR040079">
    <property type="entry name" value="Glutathione_S-Trfase"/>
</dbReference>
<dbReference type="AlphaFoldDB" id="A0A177TAZ9"/>
<dbReference type="Pfam" id="PF00043">
    <property type="entry name" value="GST_C"/>
    <property type="match status" value="1"/>
</dbReference>
<dbReference type="SUPFAM" id="SSF47616">
    <property type="entry name" value="GST C-terminal domain-like"/>
    <property type="match status" value="1"/>
</dbReference>
<evidence type="ECO:0000256" key="2">
    <source>
        <dbReference type="RuleBase" id="RU003494"/>
    </source>
</evidence>
<evidence type="ECO:0000313" key="3">
    <source>
        <dbReference type="EMBL" id="KAE8251265.1"/>
    </source>
</evidence>
<dbReference type="InterPro" id="IPR004045">
    <property type="entry name" value="Glutathione_S-Trfase_N"/>
</dbReference>
<dbReference type="InterPro" id="IPR036249">
    <property type="entry name" value="Thioredoxin-like_sf"/>
</dbReference>
<dbReference type="SUPFAM" id="SSF52833">
    <property type="entry name" value="Thioredoxin-like"/>
    <property type="match status" value="1"/>
</dbReference>
<name>A0A177TAZ9_9BASI</name>
<dbReference type="PROSITE" id="PS50405">
    <property type="entry name" value="GST_CTER"/>
    <property type="match status" value="1"/>
</dbReference>
<dbReference type="PROSITE" id="PS50404">
    <property type="entry name" value="GST_NTER"/>
    <property type="match status" value="1"/>
</dbReference>
<comment type="caution">
    <text evidence="3">The sequence shown here is derived from an EMBL/GenBank/DDBJ whole genome shotgun (WGS) entry which is preliminary data.</text>
</comment>
<dbReference type="EMBL" id="LWDF02000255">
    <property type="protein sequence ID" value="KAE8251265.1"/>
    <property type="molecule type" value="Genomic_DNA"/>
</dbReference>
<dbReference type="SFLD" id="SFLDG01151">
    <property type="entry name" value="Main.2:_Nu-like"/>
    <property type="match status" value="1"/>
</dbReference>
<dbReference type="Gene3D" id="1.20.1050.130">
    <property type="match status" value="1"/>
</dbReference>
<evidence type="ECO:0000256" key="1">
    <source>
        <dbReference type="ARBA" id="ARBA00007409"/>
    </source>
</evidence>
<keyword evidence="4" id="KW-1185">Reference proteome</keyword>
<sequence>MSSPQFTLYAHKGAGPNPPKVALLLEWLNLSYEIVPLVFGDGENGVKNPKFLALNPNGRVPALVDHGNNDFTVWESGACLIYLADKYDKEGSFYGKTPEERALTAQWLTYQLSGLGPSQGQVNWLTYYFEDVSGVKAQPEMLERFRNETDRLYKILDDQLARQSKAGSKYIVHDRITIADFAFYGWVHIIAMARFNLSDYPHVQQWAENIISDQRAKKAYAKLEG</sequence>
<dbReference type="PANTHER" id="PTHR44051">
    <property type="entry name" value="GLUTATHIONE S-TRANSFERASE-RELATED"/>
    <property type="match status" value="1"/>
</dbReference>
<dbReference type="InterPro" id="IPR004046">
    <property type="entry name" value="GST_C"/>
</dbReference>
<comment type="similarity">
    <text evidence="1 2">Belongs to the GST superfamily.</text>
</comment>
<dbReference type="InterPro" id="IPR036282">
    <property type="entry name" value="Glutathione-S-Trfase_C_sf"/>
</dbReference>
<dbReference type="CDD" id="cd03048">
    <property type="entry name" value="GST_N_Ure2p_like"/>
    <property type="match status" value="1"/>
</dbReference>
<dbReference type="SFLD" id="SFLDG00358">
    <property type="entry name" value="Main_(cytGST)"/>
    <property type="match status" value="1"/>
</dbReference>
<dbReference type="SFLD" id="SFLDS00019">
    <property type="entry name" value="Glutathione_Transferase_(cytos"/>
    <property type="match status" value="1"/>
</dbReference>
<evidence type="ECO:0000313" key="4">
    <source>
        <dbReference type="Proteomes" id="UP000077521"/>
    </source>
</evidence>
<dbReference type="InterPro" id="IPR010987">
    <property type="entry name" value="Glutathione-S-Trfase_C-like"/>
</dbReference>
<accession>A0A177TAZ9</accession>